<organism evidence="1 2">
    <name type="scientific">Lolium multiflorum</name>
    <name type="common">Italian ryegrass</name>
    <name type="synonym">Lolium perenne subsp. multiflorum</name>
    <dbReference type="NCBI Taxonomy" id="4521"/>
    <lineage>
        <taxon>Eukaryota</taxon>
        <taxon>Viridiplantae</taxon>
        <taxon>Streptophyta</taxon>
        <taxon>Embryophyta</taxon>
        <taxon>Tracheophyta</taxon>
        <taxon>Spermatophyta</taxon>
        <taxon>Magnoliopsida</taxon>
        <taxon>Liliopsida</taxon>
        <taxon>Poales</taxon>
        <taxon>Poaceae</taxon>
        <taxon>BOP clade</taxon>
        <taxon>Pooideae</taxon>
        <taxon>Poodae</taxon>
        <taxon>Poeae</taxon>
        <taxon>Poeae Chloroplast Group 2 (Poeae type)</taxon>
        <taxon>Loliodinae</taxon>
        <taxon>Loliinae</taxon>
        <taxon>Lolium</taxon>
    </lineage>
</organism>
<evidence type="ECO:0008006" key="3">
    <source>
        <dbReference type="Google" id="ProtNLM"/>
    </source>
</evidence>
<comment type="caution">
    <text evidence="1">The sequence shown here is derived from an EMBL/GenBank/DDBJ whole genome shotgun (WGS) entry which is preliminary data.</text>
</comment>
<evidence type="ECO:0000313" key="1">
    <source>
        <dbReference type="EMBL" id="KAK1695307.1"/>
    </source>
</evidence>
<evidence type="ECO:0000313" key="2">
    <source>
        <dbReference type="Proteomes" id="UP001231189"/>
    </source>
</evidence>
<dbReference type="PANTHER" id="PTHR15131:SF3">
    <property type="entry name" value="SNRNA-ACTIVATING PROTEIN COMPLEX SUBUNIT 1"/>
    <property type="match status" value="1"/>
</dbReference>
<dbReference type="GO" id="GO:0019185">
    <property type="term" value="C:snRNA-activating protein complex"/>
    <property type="evidence" value="ECO:0007669"/>
    <property type="project" value="TreeGrafter"/>
</dbReference>
<gene>
    <name evidence="1" type="ORF">QYE76_012004</name>
</gene>
<protein>
    <recommendedName>
        <fullName evidence="3">Small nuclear RNA activating complex (SNAPc), subunit SNAP43</fullName>
    </recommendedName>
</protein>
<name>A0AAD8U064_LOLMU</name>
<dbReference type="GO" id="GO:0042796">
    <property type="term" value="P:snRNA transcription by RNA polymerase III"/>
    <property type="evidence" value="ECO:0007669"/>
    <property type="project" value="TreeGrafter"/>
</dbReference>
<dbReference type="GO" id="GO:0042795">
    <property type="term" value="P:snRNA transcription by RNA polymerase II"/>
    <property type="evidence" value="ECO:0007669"/>
    <property type="project" value="TreeGrafter"/>
</dbReference>
<dbReference type="Proteomes" id="UP001231189">
    <property type="component" value="Unassembled WGS sequence"/>
</dbReference>
<dbReference type="EMBL" id="JAUUTY010000001">
    <property type="protein sequence ID" value="KAK1695307.1"/>
    <property type="molecule type" value="Genomic_DNA"/>
</dbReference>
<keyword evidence="2" id="KW-1185">Reference proteome</keyword>
<sequence>MDLAPFKLDIDELLDDYAKEHCTSFTDFKRAWMAKKFSYIYEGRPKTNSGVFMQSLFLHCIGHMASQSSLSQRLAGLYCLYCLYECQPYKPHFKIYLSLEESKQLKEFIVEAKQRGIAIVPALVKRMLDKGMFLFGFINLLGDDGAKQVDELNAFQTKRVKFACDKLFANTQIGRYTHTDLGEELELDTIKKLSMDYAKAKELAVTEASQMVDVEDAKHILQNDKLLGDRVDEIVKEWDAQKEEFYQNTGVSPGDELAVVDNDEPEEFLYENDGHAELAVIDNDKSGEFYDENDGFDELDQLLLE</sequence>
<reference evidence="1" key="1">
    <citation type="submission" date="2023-07" db="EMBL/GenBank/DDBJ databases">
        <title>A chromosome-level genome assembly of Lolium multiflorum.</title>
        <authorList>
            <person name="Chen Y."/>
            <person name="Copetti D."/>
            <person name="Kolliker R."/>
            <person name="Studer B."/>
        </authorList>
    </citation>
    <scope>NUCLEOTIDE SEQUENCE</scope>
    <source>
        <strain evidence="1">02402/16</strain>
        <tissue evidence="1">Leaf</tissue>
    </source>
</reference>
<dbReference type="Pfam" id="PF09808">
    <property type="entry name" value="SNAPC1"/>
    <property type="match status" value="1"/>
</dbReference>
<proteinExistence type="predicted"/>
<dbReference type="AlphaFoldDB" id="A0AAD8U064"/>
<dbReference type="InterPro" id="IPR019188">
    <property type="entry name" value="SNAPC1"/>
</dbReference>
<accession>A0AAD8U064</accession>
<dbReference type="GO" id="GO:0043565">
    <property type="term" value="F:sequence-specific DNA binding"/>
    <property type="evidence" value="ECO:0007669"/>
    <property type="project" value="TreeGrafter"/>
</dbReference>
<dbReference type="PANTHER" id="PTHR15131">
    <property type="entry name" value="SMALL NUCLEAR RNA ACTIVATING COMPLEX, POLYPEPTIDE 1"/>
    <property type="match status" value="1"/>
</dbReference>